<keyword evidence="2" id="KW-0812">Transmembrane</keyword>
<accession>A0A5N5SLL7</accession>
<keyword evidence="2" id="KW-1133">Transmembrane helix</keyword>
<keyword evidence="2" id="KW-0472">Membrane</keyword>
<feature type="region of interest" description="Disordered" evidence="1">
    <location>
        <begin position="170"/>
        <end position="213"/>
    </location>
</feature>
<feature type="transmembrane region" description="Helical" evidence="2">
    <location>
        <begin position="141"/>
        <end position="159"/>
    </location>
</feature>
<evidence type="ECO:0000256" key="1">
    <source>
        <dbReference type="SAM" id="MobiDB-lite"/>
    </source>
</evidence>
<comment type="caution">
    <text evidence="3">The sequence shown here is derived from an EMBL/GenBank/DDBJ whole genome shotgun (WGS) entry which is preliminary data.</text>
</comment>
<gene>
    <name evidence="3" type="ORF">Anas_12498</name>
</gene>
<feature type="transmembrane region" description="Helical" evidence="2">
    <location>
        <begin position="32"/>
        <end position="50"/>
    </location>
</feature>
<evidence type="ECO:0000256" key="2">
    <source>
        <dbReference type="SAM" id="Phobius"/>
    </source>
</evidence>
<feature type="compositionally biased region" description="Acidic residues" evidence="1">
    <location>
        <begin position="177"/>
        <end position="204"/>
    </location>
</feature>
<reference evidence="3 4" key="1">
    <citation type="journal article" date="2019" name="PLoS Biol.">
        <title>Sex chromosomes control vertical transmission of feminizing Wolbachia symbionts in an isopod.</title>
        <authorList>
            <person name="Becking T."/>
            <person name="Chebbi M.A."/>
            <person name="Giraud I."/>
            <person name="Moumen B."/>
            <person name="Laverre T."/>
            <person name="Caubet Y."/>
            <person name="Peccoud J."/>
            <person name="Gilbert C."/>
            <person name="Cordaux R."/>
        </authorList>
    </citation>
    <scope>NUCLEOTIDE SEQUENCE [LARGE SCALE GENOMIC DNA]</scope>
    <source>
        <strain evidence="3">ANa2</strain>
        <tissue evidence="3">Whole body excluding digestive tract and cuticle</tissue>
    </source>
</reference>
<evidence type="ECO:0000313" key="4">
    <source>
        <dbReference type="Proteomes" id="UP000326759"/>
    </source>
</evidence>
<dbReference type="EMBL" id="SEYY01023840">
    <property type="protein sequence ID" value="KAB7494580.1"/>
    <property type="molecule type" value="Genomic_DNA"/>
</dbReference>
<protein>
    <submittedName>
        <fullName evidence="3">Uncharacterized protein</fullName>
    </submittedName>
</protein>
<keyword evidence="4" id="KW-1185">Reference proteome</keyword>
<organism evidence="3 4">
    <name type="scientific">Armadillidium nasatum</name>
    <dbReference type="NCBI Taxonomy" id="96803"/>
    <lineage>
        <taxon>Eukaryota</taxon>
        <taxon>Metazoa</taxon>
        <taxon>Ecdysozoa</taxon>
        <taxon>Arthropoda</taxon>
        <taxon>Crustacea</taxon>
        <taxon>Multicrustacea</taxon>
        <taxon>Malacostraca</taxon>
        <taxon>Eumalacostraca</taxon>
        <taxon>Peracarida</taxon>
        <taxon>Isopoda</taxon>
        <taxon>Oniscidea</taxon>
        <taxon>Crinocheta</taxon>
        <taxon>Armadillidiidae</taxon>
        <taxon>Armadillidium</taxon>
    </lineage>
</organism>
<feature type="non-terminal residue" evidence="3">
    <location>
        <position position="1"/>
    </location>
</feature>
<proteinExistence type="predicted"/>
<dbReference type="AlphaFoldDB" id="A0A5N5SLL7"/>
<sequence>VLILRESRSRSTFELFTRKILNRNKFNTKMKIFLSFVLLCAIVGTQAFYIEDDSQESGEKYNLFEIPDQFVGEDNEDLVLDTSEDISDEDFDADFDSLVRTKRQVANQAMDLALSHQDRNGNDRQVGQILNRNKFSTKMKIFLSFVLLWAIVGTQAFYIEDGSRESGGKYDLFEIPDQFDGEDNEDLVLDPSEDTEEEDSDEDFGGSQGLKVRTKRQVANQAMDLALSHQDRNGNDRAVGQLHGRVDLNAVGRDARNYHAHGGLGAGAVVFRSRNNRHSLGVGAYADQHRGRFQGFRLVHSEVRTTS</sequence>
<evidence type="ECO:0000313" key="3">
    <source>
        <dbReference type="EMBL" id="KAB7494580.1"/>
    </source>
</evidence>
<name>A0A5N5SLL7_9CRUS</name>
<dbReference type="Proteomes" id="UP000326759">
    <property type="component" value="Unassembled WGS sequence"/>
</dbReference>